<keyword evidence="2" id="KW-1185">Reference proteome</keyword>
<evidence type="ECO:0000313" key="2">
    <source>
        <dbReference type="Proteomes" id="UP001140206"/>
    </source>
</evidence>
<protein>
    <recommendedName>
        <fullName evidence="3">Reverse transcriptase zinc-binding domain-containing protein</fullName>
    </recommendedName>
</protein>
<organism evidence="1 2">
    <name type="scientific">Rhynchospora pubera</name>
    <dbReference type="NCBI Taxonomy" id="906938"/>
    <lineage>
        <taxon>Eukaryota</taxon>
        <taxon>Viridiplantae</taxon>
        <taxon>Streptophyta</taxon>
        <taxon>Embryophyta</taxon>
        <taxon>Tracheophyta</taxon>
        <taxon>Spermatophyta</taxon>
        <taxon>Magnoliopsida</taxon>
        <taxon>Liliopsida</taxon>
        <taxon>Poales</taxon>
        <taxon>Cyperaceae</taxon>
        <taxon>Cyperoideae</taxon>
        <taxon>Rhynchosporeae</taxon>
        <taxon>Rhynchospora</taxon>
    </lineage>
</organism>
<dbReference type="AlphaFoldDB" id="A0AAV8FUC6"/>
<reference evidence="1" key="1">
    <citation type="submission" date="2022-08" db="EMBL/GenBank/DDBJ databases">
        <authorList>
            <person name="Marques A."/>
        </authorList>
    </citation>
    <scope>NUCLEOTIDE SEQUENCE</scope>
    <source>
        <strain evidence="1">RhyPub2mFocal</strain>
        <tissue evidence="1">Leaves</tissue>
    </source>
</reference>
<evidence type="ECO:0008006" key="3">
    <source>
        <dbReference type="Google" id="ProtNLM"/>
    </source>
</evidence>
<gene>
    <name evidence="1" type="ORF">LUZ62_045138</name>
</gene>
<evidence type="ECO:0000313" key="1">
    <source>
        <dbReference type="EMBL" id="KAJ4793892.1"/>
    </source>
</evidence>
<dbReference type="EMBL" id="JAMFTS010000002">
    <property type="protein sequence ID" value="KAJ4793892.1"/>
    <property type="molecule type" value="Genomic_DNA"/>
</dbReference>
<proteinExistence type="predicted"/>
<name>A0AAV8FUC6_9POAL</name>
<sequence length="184" mass="20175">MAWHVDTAGVCSLCGFHTEDTVHTIFKCPKAQQVWLCSQFGLRTDNLPDSIDCMLNALIPTLSSQQISLFFALAWCLWKARCKKVSEGTRFMPQQVVSSSLTMAQTLRIAPIANIIRQLDTTGQVTDSPFVCYSDGSWISDAQDGAGVAFVILTSDQHLLQYGMAVQTASSLFHAEVKALKLAV</sequence>
<comment type="caution">
    <text evidence="1">The sequence shown here is derived from an EMBL/GenBank/DDBJ whole genome shotgun (WGS) entry which is preliminary data.</text>
</comment>
<dbReference type="Proteomes" id="UP001140206">
    <property type="component" value="Chromosome 2"/>
</dbReference>
<accession>A0AAV8FUC6</accession>